<evidence type="ECO:0000313" key="2">
    <source>
        <dbReference type="Proteomes" id="UP001303473"/>
    </source>
</evidence>
<comment type="caution">
    <text evidence="1">The sequence shown here is derived from an EMBL/GenBank/DDBJ whole genome shotgun (WGS) entry which is preliminary data.</text>
</comment>
<reference evidence="2" key="1">
    <citation type="journal article" date="2023" name="Mol. Phylogenet. Evol.">
        <title>Genome-scale phylogeny and comparative genomics of the fungal order Sordariales.</title>
        <authorList>
            <person name="Hensen N."/>
            <person name="Bonometti L."/>
            <person name="Westerberg I."/>
            <person name="Brannstrom I.O."/>
            <person name="Guillou S."/>
            <person name="Cros-Aarteil S."/>
            <person name="Calhoun S."/>
            <person name="Haridas S."/>
            <person name="Kuo A."/>
            <person name="Mondo S."/>
            <person name="Pangilinan J."/>
            <person name="Riley R."/>
            <person name="LaButti K."/>
            <person name="Andreopoulos B."/>
            <person name="Lipzen A."/>
            <person name="Chen C."/>
            <person name="Yan M."/>
            <person name="Daum C."/>
            <person name="Ng V."/>
            <person name="Clum A."/>
            <person name="Steindorff A."/>
            <person name="Ohm R.A."/>
            <person name="Martin F."/>
            <person name="Silar P."/>
            <person name="Natvig D.O."/>
            <person name="Lalanne C."/>
            <person name="Gautier V."/>
            <person name="Ament-Velasquez S.L."/>
            <person name="Kruys A."/>
            <person name="Hutchinson M.I."/>
            <person name="Powell A.J."/>
            <person name="Barry K."/>
            <person name="Miller A.N."/>
            <person name="Grigoriev I.V."/>
            <person name="Debuchy R."/>
            <person name="Gladieux P."/>
            <person name="Hiltunen Thoren M."/>
            <person name="Johannesson H."/>
        </authorList>
    </citation>
    <scope>NUCLEOTIDE SEQUENCE [LARGE SCALE GENOMIC DNA]</scope>
    <source>
        <strain evidence="2">CBS 340.73</strain>
    </source>
</reference>
<dbReference type="Proteomes" id="UP001303473">
    <property type="component" value="Unassembled WGS sequence"/>
</dbReference>
<keyword evidence="2" id="KW-1185">Reference proteome</keyword>
<dbReference type="EMBL" id="MU853774">
    <property type="protein sequence ID" value="KAK3942434.1"/>
    <property type="molecule type" value="Genomic_DNA"/>
</dbReference>
<organism evidence="1 2">
    <name type="scientific">Diplogelasinospora grovesii</name>
    <dbReference type="NCBI Taxonomy" id="303347"/>
    <lineage>
        <taxon>Eukaryota</taxon>
        <taxon>Fungi</taxon>
        <taxon>Dikarya</taxon>
        <taxon>Ascomycota</taxon>
        <taxon>Pezizomycotina</taxon>
        <taxon>Sordariomycetes</taxon>
        <taxon>Sordariomycetidae</taxon>
        <taxon>Sordariales</taxon>
        <taxon>Diplogelasinosporaceae</taxon>
        <taxon>Diplogelasinospora</taxon>
    </lineage>
</organism>
<name>A0AAN6NCC9_9PEZI</name>
<gene>
    <name evidence="1" type="ORF">QBC46DRAFT_309465</name>
</gene>
<protein>
    <submittedName>
        <fullName evidence="1">Uncharacterized protein</fullName>
    </submittedName>
</protein>
<proteinExistence type="predicted"/>
<accession>A0AAN6NCC9</accession>
<dbReference type="AlphaFoldDB" id="A0AAN6NCC9"/>
<evidence type="ECO:0000313" key="1">
    <source>
        <dbReference type="EMBL" id="KAK3942434.1"/>
    </source>
</evidence>
<sequence length="396" mass="44424">MSGTVPSSALRVGSRTWQALYNNAGGLQRRCLSSSTPRQAVHVVTFTKSASPELQEILDTIREKIILPSYLPEDQRKRLYNHKYKKQLQVDPITLEIDGQLHKFKYVDMMRDLPNTHDVVTRALNAMKTPSDFANLPRLLEGVCSQAHRKLNGSLYPKMVRRAAMADCLTVVIDCAKQVKRTGFKLDSSETINELLVWIQKGAIDSNWDKKTTQKALKRTQQILDLLEEDENHQPKEEVAVSRAFPFYRDPQMLAARLHMAAALAVKHHGGKDLDGGLVAKYAQELVQLWPEETGLLELHPTIAYADSREGMRYLLERNGFVWYASPILSGLRMAAQVVEPELAQQLKKRAAAVGDELQTALAVARKSHSTQRGVALYNKLFNPQASSEVAATEEA</sequence>